<name>A0AA40KKD7_9HYME</name>
<gene>
    <name evidence="1" type="ORF">K0M31_008366</name>
</gene>
<sequence length="80" mass="9326">FQQRNSQGKLLQGNCEIDPFPVELRDFAKQVSGVLKFEINEITRRSICSKYIFEAESPWEFHERVGEFIAVTLARPIDHD</sequence>
<keyword evidence="2" id="KW-1185">Reference proteome</keyword>
<dbReference type="AlphaFoldDB" id="A0AA40KKD7"/>
<reference evidence="1" key="1">
    <citation type="submission" date="2021-10" db="EMBL/GenBank/DDBJ databases">
        <title>Melipona bicolor Genome sequencing and assembly.</title>
        <authorList>
            <person name="Araujo N.S."/>
            <person name="Arias M.C."/>
        </authorList>
    </citation>
    <scope>NUCLEOTIDE SEQUENCE</scope>
    <source>
        <strain evidence="1">USP_2M_L1-L4_2017</strain>
        <tissue evidence="1">Whole body</tissue>
    </source>
</reference>
<protein>
    <submittedName>
        <fullName evidence="1">Uncharacterized protein</fullName>
    </submittedName>
</protein>
<dbReference type="EMBL" id="JAHYIQ010000020">
    <property type="protein sequence ID" value="KAK1123668.1"/>
    <property type="molecule type" value="Genomic_DNA"/>
</dbReference>
<organism evidence="1 2">
    <name type="scientific">Melipona bicolor</name>
    <dbReference type="NCBI Taxonomy" id="60889"/>
    <lineage>
        <taxon>Eukaryota</taxon>
        <taxon>Metazoa</taxon>
        <taxon>Ecdysozoa</taxon>
        <taxon>Arthropoda</taxon>
        <taxon>Hexapoda</taxon>
        <taxon>Insecta</taxon>
        <taxon>Pterygota</taxon>
        <taxon>Neoptera</taxon>
        <taxon>Endopterygota</taxon>
        <taxon>Hymenoptera</taxon>
        <taxon>Apocrita</taxon>
        <taxon>Aculeata</taxon>
        <taxon>Apoidea</taxon>
        <taxon>Anthophila</taxon>
        <taxon>Apidae</taxon>
        <taxon>Melipona</taxon>
    </lineage>
</organism>
<evidence type="ECO:0000313" key="1">
    <source>
        <dbReference type="EMBL" id="KAK1123668.1"/>
    </source>
</evidence>
<evidence type="ECO:0000313" key="2">
    <source>
        <dbReference type="Proteomes" id="UP001177670"/>
    </source>
</evidence>
<accession>A0AA40KKD7</accession>
<feature type="non-terminal residue" evidence="1">
    <location>
        <position position="1"/>
    </location>
</feature>
<dbReference type="Proteomes" id="UP001177670">
    <property type="component" value="Unassembled WGS sequence"/>
</dbReference>
<proteinExistence type="predicted"/>
<comment type="caution">
    <text evidence="1">The sequence shown here is derived from an EMBL/GenBank/DDBJ whole genome shotgun (WGS) entry which is preliminary data.</text>
</comment>